<accession>A0ABY8DA16</accession>
<dbReference type="CDD" id="cd02440">
    <property type="entry name" value="AdoMet_MTases"/>
    <property type="match status" value="1"/>
</dbReference>
<dbReference type="RefSeq" id="WP_280659216.1">
    <property type="nucleotide sequence ID" value="NZ_CP120373.1"/>
</dbReference>
<evidence type="ECO:0000313" key="3">
    <source>
        <dbReference type="Proteomes" id="UP001229355"/>
    </source>
</evidence>
<dbReference type="Gene3D" id="3.40.50.150">
    <property type="entry name" value="Vaccinia Virus protein VP39"/>
    <property type="match status" value="1"/>
</dbReference>
<dbReference type="EMBL" id="CP120373">
    <property type="protein sequence ID" value="WEX87157.1"/>
    <property type="molecule type" value="Genomic_DNA"/>
</dbReference>
<gene>
    <name evidence="2" type="ORF">PZN02_003517</name>
</gene>
<keyword evidence="3" id="KW-1185">Reference proteome</keyword>
<keyword evidence="2" id="KW-0489">Methyltransferase</keyword>
<feature type="domain" description="Methyltransferase type 11" evidence="1">
    <location>
        <begin position="16"/>
        <end position="59"/>
    </location>
</feature>
<proteinExistence type="predicted"/>
<sequence>MQKPLDIYYRIKSYRQNTGFNDASFDAVVSTMALMDGPDFPAAMREAFRLLRPGGFIAFSILHPCFITSGLRWQKDIDGRAMGLGCRAISSKPISVERWRFGDRPSDEDVAL</sequence>
<dbReference type="InterPro" id="IPR013216">
    <property type="entry name" value="Methyltransf_11"/>
</dbReference>
<dbReference type="SUPFAM" id="SSF53335">
    <property type="entry name" value="S-adenosyl-L-methionine-dependent methyltransferases"/>
    <property type="match status" value="1"/>
</dbReference>
<evidence type="ECO:0000313" key="2">
    <source>
        <dbReference type="EMBL" id="WEX87157.1"/>
    </source>
</evidence>
<organism evidence="2 3">
    <name type="scientific">Sinorhizobium garamanticum</name>
    <dbReference type="NCBI Taxonomy" id="680247"/>
    <lineage>
        <taxon>Bacteria</taxon>
        <taxon>Pseudomonadati</taxon>
        <taxon>Pseudomonadota</taxon>
        <taxon>Alphaproteobacteria</taxon>
        <taxon>Hyphomicrobiales</taxon>
        <taxon>Rhizobiaceae</taxon>
        <taxon>Sinorhizobium/Ensifer group</taxon>
        <taxon>Sinorhizobium</taxon>
    </lineage>
</organism>
<evidence type="ECO:0000259" key="1">
    <source>
        <dbReference type="Pfam" id="PF08241"/>
    </source>
</evidence>
<dbReference type="GO" id="GO:0032259">
    <property type="term" value="P:methylation"/>
    <property type="evidence" value="ECO:0007669"/>
    <property type="project" value="UniProtKB-KW"/>
</dbReference>
<reference evidence="2 3" key="1">
    <citation type="submission" date="2023-03" db="EMBL/GenBank/DDBJ databases">
        <authorList>
            <person name="Kaur S."/>
            <person name="Espinosa-Saiz D."/>
            <person name="Velazquez E."/>
            <person name="Menendez E."/>
            <person name="diCenzo G.C."/>
        </authorList>
    </citation>
    <scope>NUCLEOTIDE SEQUENCE [LARGE SCALE GENOMIC DNA]</scope>
    <source>
        <strain evidence="2 3">LMG 24692</strain>
    </source>
</reference>
<dbReference type="Proteomes" id="UP001229355">
    <property type="component" value="Chromosome 1"/>
</dbReference>
<name>A0ABY8DA16_9HYPH</name>
<protein>
    <submittedName>
        <fullName evidence="2">Class I SAM-dependent methyltransferase</fullName>
    </submittedName>
</protein>
<dbReference type="InterPro" id="IPR029063">
    <property type="entry name" value="SAM-dependent_MTases_sf"/>
</dbReference>
<dbReference type="Pfam" id="PF08241">
    <property type="entry name" value="Methyltransf_11"/>
    <property type="match status" value="1"/>
</dbReference>
<dbReference type="GO" id="GO:0008168">
    <property type="term" value="F:methyltransferase activity"/>
    <property type="evidence" value="ECO:0007669"/>
    <property type="project" value="UniProtKB-KW"/>
</dbReference>
<keyword evidence="2" id="KW-0808">Transferase</keyword>